<dbReference type="EMBL" id="KN833863">
    <property type="protein sequence ID" value="KIK16257.1"/>
    <property type="molecule type" value="Genomic_DNA"/>
</dbReference>
<sequence length="70" mass="7876">MQFRFVSLILVDRVAADMSNAVDRHIIEKRWREEGRLDELVGVDCSGPSLSIISHPLSTDGTHPPDVYRA</sequence>
<evidence type="ECO:0000313" key="3">
    <source>
        <dbReference type="Proteomes" id="UP000054018"/>
    </source>
</evidence>
<keyword evidence="1" id="KW-0732">Signal</keyword>
<keyword evidence="3" id="KW-1185">Reference proteome</keyword>
<protein>
    <submittedName>
        <fullName evidence="2">Uncharacterized protein</fullName>
    </submittedName>
</protein>
<reference evidence="2 3" key="1">
    <citation type="submission" date="2014-04" db="EMBL/GenBank/DDBJ databases">
        <authorList>
            <consortium name="DOE Joint Genome Institute"/>
            <person name="Kuo A."/>
            <person name="Kohler A."/>
            <person name="Costa M.D."/>
            <person name="Nagy L.G."/>
            <person name="Floudas D."/>
            <person name="Copeland A."/>
            <person name="Barry K.W."/>
            <person name="Cichocki N."/>
            <person name="Veneault-Fourrey C."/>
            <person name="LaButti K."/>
            <person name="Lindquist E.A."/>
            <person name="Lipzen A."/>
            <person name="Lundell T."/>
            <person name="Morin E."/>
            <person name="Murat C."/>
            <person name="Sun H."/>
            <person name="Tunlid A."/>
            <person name="Henrissat B."/>
            <person name="Grigoriev I.V."/>
            <person name="Hibbett D.S."/>
            <person name="Martin F."/>
            <person name="Nordberg H.P."/>
            <person name="Cantor M.N."/>
            <person name="Hua S.X."/>
        </authorList>
    </citation>
    <scope>NUCLEOTIDE SEQUENCE [LARGE SCALE GENOMIC DNA]</scope>
    <source>
        <strain evidence="2 3">441</strain>
    </source>
</reference>
<gene>
    <name evidence="2" type="ORF">PISMIDRAFT_270492</name>
</gene>
<feature type="chain" id="PRO_5002223530" evidence="1">
    <location>
        <begin position="17"/>
        <end position="70"/>
    </location>
</feature>
<dbReference type="AlphaFoldDB" id="A0A0C9Z1N1"/>
<evidence type="ECO:0000256" key="1">
    <source>
        <dbReference type="SAM" id="SignalP"/>
    </source>
</evidence>
<evidence type="ECO:0000313" key="2">
    <source>
        <dbReference type="EMBL" id="KIK16257.1"/>
    </source>
</evidence>
<proteinExistence type="predicted"/>
<organism evidence="2 3">
    <name type="scientific">Pisolithus microcarpus 441</name>
    <dbReference type="NCBI Taxonomy" id="765257"/>
    <lineage>
        <taxon>Eukaryota</taxon>
        <taxon>Fungi</taxon>
        <taxon>Dikarya</taxon>
        <taxon>Basidiomycota</taxon>
        <taxon>Agaricomycotina</taxon>
        <taxon>Agaricomycetes</taxon>
        <taxon>Agaricomycetidae</taxon>
        <taxon>Boletales</taxon>
        <taxon>Sclerodermatineae</taxon>
        <taxon>Pisolithaceae</taxon>
        <taxon>Pisolithus</taxon>
    </lineage>
</organism>
<name>A0A0C9Z1N1_9AGAM</name>
<dbReference type="Proteomes" id="UP000054018">
    <property type="component" value="Unassembled WGS sequence"/>
</dbReference>
<reference evidence="3" key="2">
    <citation type="submission" date="2015-01" db="EMBL/GenBank/DDBJ databases">
        <title>Evolutionary Origins and Diversification of the Mycorrhizal Mutualists.</title>
        <authorList>
            <consortium name="DOE Joint Genome Institute"/>
            <consortium name="Mycorrhizal Genomics Consortium"/>
            <person name="Kohler A."/>
            <person name="Kuo A."/>
            <person name="Nagy L.G."/>
            <person name="Floudas D."/>
            <person name="Copeland A."/>
            <person name="Barry K.W."/>
            <person name="Cichocki N."/>
            <person name="Veneault-Fourrey C."/>
            <person name="LaButti K."/>
            <person name="Lindquist E.A."/>
            <person name="Lipzen A."/>
            <person name="Lundell T."/>
            <person name="Morin E."/>
            <person name="Murat C."/>
            <person name="Riley R."/>
            <person name="Ohm R."/>
            <person name="Sun H."/>
            <person name="Tunlid A."/>
            <person name="Henrissat B."/>
            <person name="Grigoriev I.V."/>
            <person name="Hibbett D.S."/>
            <person name="Martin F."/>
        </authorList>
    </citation>
    <scope>NUCLEOTIDE SEQUENCE [LARGE SCALE GENOMIC DNA]</scope>
    <source>
        <strain evidence="3">441</strain>
    </source>
</reference>
<dbReference type="HOGENOM" id="CLU_2758756_0_0_1"/>
<feature type="signal peptide" evidence="1">
    <location>
        <begin position="1"/>
        <end position="16"/>
    </location>
</feature>
<accession>A0A0C9Z1N1</accession>